<dbReference type="AlphaFoldDB" id="A0A1F8CZX9"/>
<dbReference type="Pfam" id="PF13462">
    <property type="entry name" value="Thioredoxin_4"/>
    <property type="match status" value="1"/>
</dbReference>
<comment type="similarity">
    <text evidence="1">Belongs to the thioredoxin family. DsbA subfamily.</text>
</comment>
<evidence type="ECO:0000259" key="2">
    <source>
        <dbReference type="PROSITE" id="PS51352"/>
    </source>
</evidence>
<sequence>MRDFFLRNKAFILICIVTVALVVGGVFLMSGQGSSSPSAGKVIESSILAPDGVYKTSGFENGVYLAASPSATVTLVEFGDFQCPACAVYAPFVKDVLTEFPGKVTYVFRSYPLPQHKNAPISSYAVEAAGKQGKYWEMQEKLYETQNDWSLMEDPSEVFVNFAKELGLNTDQFSQDMGSQEVKDIVTRDTAAGNLVKITETPTFYINGKKVTLSGDPNQLKSLIQVELSR</sequence>
<dbReference type="InterPro" id="IPR012336">
    <property type="entry name" value="Thioredoxin-like_fold"/>
</dbReference>
<protein>
    <recommendedName>
        <fullName evidence="2">Thioredoxin domain-containing protein</fullName>
    </recommendedName>
</protein>
<dbReference type="Proteomes" id="UP000178937">
    <property type="component" value="Unassembled WGS sequence"/>
</dbReference>
<dbReference type="PANTHER" id="PTHR13887:SF56">
    <property type="entry name" value="THIOREDOXIN-LIKE REDUCTASE RV2466C"/>
    <property type="match status" value="1"/>
</dbReference>
<reference evidence="3 4" key="1">
    <citation type="journal article" date="2016" name="Nat. Commun.">
        <title>Thousands of microbial genomes shed light on interconnected biogeochemical processes in an aquifer system.</title>
        <authorList>
            <person name="Anantharaman K."/>
            <person name="Brown C.T."/>
            <person name="Hug L.A."/>
            <person name="Sharon I."/>
            <person name="Castelle C.J."/>
            <person name="Probst A.J."/>
            <person name="Thomas B.C."/>
            <person name="Singh A."/>
            <person name="Wilkins M.J."/>
            <person name="Karaoz U."/>
            <person name="Brodie E.L."/>
            <person name="Williams K.H."/>
            <person name="Hubbard S.S."/>
            <person name="Banfield J.F."/>
        </authorList>
    </citation>
    <scope>NUCLEOTIDE SEQUENCE [LARGE SCALE GENOMIC DNA]</scope>
</reference>
<dbReference type="EMBL" id="MGIA01000003">
    <property type="protein sequence ID" value="OGM81880.1"/>
    <property type="molecule type" value="Genomic_DNA"/>
</dbReference>
<comment type="caution">
    <text evidence="3">The sequence shown here is derived from an EMBL/GenBank/DDBJ whole genome shotgun (WGS) entry which is preliminary data.</text>
</comment>
<accession>A0A1F8CZX9</accession>
<gene>
    <name evidence="3" type="ORF">A2393_02255</name>
</gene>
<organism evidence="3 4">
    <name type="scientific">Candidatus Woesebacteria bacterium RIFOXYB1_FULL_41_13</name>
    <dbReference type="NCBI Taxonomy" id="1802540"/>
    <lineage>
        <taxon>Bacteria</taxon>
        <taxon>Candidatus Woeseibacteriota</taxon>
    </lineage>
</organism>
<evidence type="ECO:0000313" key="3">
    <source>
        <dbReference type="EMBL" id="OGM81880.1"/>
    </source>
</evidence>
<proteinExistence type="inferred from homology"/>
<dbReference type="InterPro" id="IPR036249">
    <property type="entry name" value="Thioredoxin-like_sf"/>
</dbReference>
<name>A0A1F8CZX9_9BACT</name>
<dbReference type="InterPro" id="IPR013766">
    <property type="entry name" value="Thioredoxin_domain"/>
</dbReference>
<dbReference type="PANTHER" id="PTHR13887">
    <property type="entry name" value="GLUTATHIONE S-TRANSFERASE KAPPA"/>
    <property type="match status" value="1"/>
</dbReference>
<feature type="domain" description="Thioredoxin" evidence="2">
    <location>
        <begin position="43"/>
        <end position="168"/>
    </location>
</feature>
<evidence type="ECO:0000256" key="1">
    <source>
        <dbReference type="ARBA" id="ARBA00005791"/>
    </source>
</evidence>
<dbReference type="Gene3D" id="3.40.30.10">
    <property type="entry name" value="Glutaredoxin"/>
    <property type="match status" value="1"/>
</dbReference>
<dbReference type="SUPFAM" id="SSF52833">
    <property type="entry name" value="Thioredoxin-like"/>
    <property type="match status" value="1"/>
</dbReference>
<evidence type="ECO:0000313" key="4">
    <source>
        <dbReference type="Proteomes" id="UP000178937"/>
    </source>
</evidence>
<dbReference type="STRING" id="1802540.A2393_02255"/>
<dbReference type="PROSITE" id="PS51352">
    <property type="entry name" value="THIOREDOXIN_2"/>
    <property type="match status" value="1"/>
</dbReference>